<feature type="compositionally biased region" description="Acidic residues" evidence="2">
    <location>
        <begin position="106"/>
        <end position="118"/>
    </location>
</feature>
<reference evidence="3 4" key="1">
    <citation type="journal article" date="2018" name="Cell">
        <title>The Chara Genome: Secondary Complexity and Implications for Plant Terrestrialization.</title>
        <authorList>
            <person name="Nishiyama T."/>
            <person name="Sakayama H."/>
            <person name="Vries J.D."/>
            <person name="Buschmann H."/>
            <person name="Saint-Marcoux D."/>
            <person name="Ullrich K.K."/>
            <person name="Haas F.B."/>
            <person name="Vanderstraeten L."/>
            <person name="Becker D."/>
            <person name="Lang D."/>
            <person name="Vosolsobe S."/>
            <person name="Rombauts S."/>
            <person name="Wilhelmsson P.K.I."/>
            <person name="Janitza P."/>
            <person name="Kern R."/>
            <person name="Heyl A."/>
            <person name="Rumpler F."/>
            <person name="Villalobos L.I.A.C."/>
            <person name="Clay J.M."/>
            <person name="Skokan R."/>
            <person name="Toyoda A."/>
            <person name="Suzuki Y."/>
            <person name="Kagoshima H."/>
            <person name="Schijlen E."/>
            <person name="Tajeshwar N."/>
            <person name="Catarino B."/>
            <person name="Hetherington A.J."/>
            <person name="Saltykova A."/>
            <person name="Bonnot C."/>
            <person name="Breuninger H."/>
            <person name="Symeonidi A."/>
            <person name="Radhakrishnan G.V."/>
            <person name="Van Nieuwerburgh F."/>
            <person name="Deforce D."/>
            <person name="Chang C."/>
            <person name="Karol K.G."/>
            <person name="Hedrich R."/>
            <person name="Ulvskov P."/>
            <person name="Glockner G."/>
            <person name="Delwiche C.F."/>
            <person name="Petrasek J."/>
            <person name="Van de Peer Y."/>
            <person name="Friml J."/>
            <person name="Beilby M."/>
            <person name="Dolan L."/>
            <person name="Kohara Y."/>
            <person name="Sugano S."/>
            <person name="Fujiyama A."/>
            <person name="Delaux P.-M."/>
            <person name="Quint M."/>
            <person name="TheiBen G."/>
            <person name="Hagemann M."/>
            <person name="Harholt J."/>
            <person name="Dunand C."/>
            <person name="Zachgo S."/>
            <person name="Langdale J."/>
            <person name="Maumus F."/>
            <person name="Straeten D.V.D."/>
            <person name="Gould S.B."/>
            <person name="Rensing S.A."/>
        </authorList>
    </citation>
    <scope>NUCLEOTIDE SEQUENCE [LARGE SCALE GENOMIC DNA]</scope>
    <source>
        <strain evidence="3 4">S276</strain>
    </source>
</reference>
<feature type="region of interest" description="Disordered" evidence="2">
    <location>
        <begin position="100"/>
        <end position="139"/>
    </location>
</feature>
<accession>A0A388KIE2</accession>
<keyword evidence="1" id="KW-0175">Coiled coil</keyword>
<comment type="caution">
    <text evidence="3">The sequence shown here is derived from an EMBL/GenBank/DDBJ whole genome shotgun (WGS) entry which is preliminary data.</text>
</comment>
<feature type="compositionally biased region" description="Basic and acidic residues" evidence="2">
    <location>
        <begin position="119"/>
        <end position="139"/>
    </location>
</feature>
<feature type="compositionally biased region" description="Basic and acidic residues" evidence="2">
    <location>
        <begin position="58"/>
        <end position="69"/>
    </location>
</feature>
<sequence length="517" mass="59544">MDDYPMYRLLVGFSLWGTLWRFIFPLGFGNTFSCRVETRTGTGTSPYTAKQEAKPAAIHKERREKKEAKKKALLEAQAAKLKKIEEEMAREKETLKKEEQAKLKEVEEEEEEEVEEEPLERGRKGNRGESSETKEDLMEKKISEWVAGLTLGEDEEALMYVPRDEQEAAVREWEAERDPLKRQVLEDEKRMEWKFRLTRERKRRMEAATEVAQELEEIRKQRDQMAVQVDLLGKVEILAKNVERLAKVQEEQLLFGRGQNIAVRSIRSGLRDFARELAMQVGSHVTARLEGTERYCVGAIEGAKLIAPKEEEARPRREPVKVKFPDSYSGKKGENFDNWEANVKTYVHLQKVSPDEQVLIAIHALKEEAANFARPLVRAANCSDDVVAYSAFTPLADFLKLLRKRFADVSRSVRASDRLQTIHSHQWRSAKALKGVMDELVVVPDHGATKTQLVNLFYRAMPESLRGHFFEKSQQPTMTYDALSRELVAFEAKSVSVSTFWHKDLDKGKKWKGLWTG</sequence>
<dbReference type="EMBL" id="BFEA01000120">
    <property type="protein sequence ID" value="GBG69797.1"/>
    <property type="molecule type" value="Genomic_DNA"/>
</dbReference>
<dbReference type="Gramene" id="GBG69797">
    <property type="protein sequence ID" value="GBG69797"/>
    <property type="gene ID" value="CBR_g4626"/>
</dbReference>
<dbReference type="Proteomes" id="UP000265515">
    <property type="component" value="Unassembled WGS sequence"/>
</dbReference>
<feature type="region of interest" description="Disordered" evidence="2">
    <location>
        <begin position="40"/>
        <end position="69"/>
    </location>
</feature>
<name>A0A388KIE2_CHABU</name>
<evidence type="ECO:0000256" key="2">
    <source>
        <dbReference type="SAM" id="MobiDB-lite"/>
    </source>
</evidence>
<protein>
    <submittedName>
        <fullName evidence="3">Uncharacterized protein</fullName>
    </submittedName>
</protein>
<evidence type="ECO:0000313" key="3">
    <source>
        <dbReference type="EMBL" id="GBG69797.1"/>
    </source>
</evidence>
<keyword evidence="4" id="KW-1185">Reference proteome</keyword>
<evidence type="ECO:0000256" key="1">
    <source>
        <dbReference type="SAM" id="Coils"/>
    </source>
</evidence>
<gene>
    <name evidence="3" type="ORF">CBR_g4626</name>
</gene>
<feature type="coiled-coil region" evidence="1">
    <location>
        <begin position="163"/>
        <end position="228"/>
    </location>
</feature>
<proteinExistence type="predicted"/>
<evidence type="ECO:0000313" key="4">
    <source>
        <dbReference type="Proteomes" id="UP000265515"/>
    </source>
</evidence>
<organism evidence="3 4">
    <name type="scientific">Chara braunii</name>
    <name type="common">Braun's stonewort</name>
    <dbReference type="NCBI Taxonomy" id="69332"/>
    <lineage>
        <taxon>Eukaryota</taxon>
        <taxon>Viridiplantae</taxon>
        <taxon>Streptophyta</taxon>
        <taxon>Charophyceae</taxon>
        <taxon>Charales</taxon>
        <taxon>Characeae</taxon>
        <taxon>Chara</taxon>
    </lineage>
</organism>
<dbReference type="AlphaFoldDB" id="A0A388KIE2"/>